<feature type="region of interest" description="Disordered" evidence="6">
    <location>
        <begin position="1"/>
        <end position="41"/>
    </location>
</feature>
<sequence length="140" mass="15480">MTRVSASSSRTLKPRKDGKSISKKKGVASSSGPARPKRPPIAFLLFMEDFRKSYKEEHPENKSVSAVAKAGGERWKSMSLAEKSPYIGKAVERKVDYDKAMESYNENENVKEDEAEPAASSEKSTSESTPEVEDDEEDSS</sequence>
<evidence type="ECO:0000313" key="8">
    <source>
        <dbReference type="EMBL" id="KAL3754491.1"/>
    </source>
</evidence>
<dbReference type="GO" id="GO:0005634">
    <property type="term" value="C:nucleus"/>
    <property type="evidence" value="ECO:0007669"/>
    <property type="project" value="UniProtKB-SubCell"/>
</dbReference>
<dbReference type="Gene3D" id="1.10.30.10">
    <property type="entry name" value="High mobility group box domain"/>
    <property type="match status" value="1"/>
</dbReference>
<dbReference type="InterPro" id="IPR009071">
    <property type="entry name" value="HMG_box_dom"/>
</dbReference>
<protein>
    <recommendedName>
        <fullName evidence="7">HMG box domain-containing protein</fullName>
    </recommendedName>
</protein>
<gene>
    <name evidence="8" type="ORF">ACJRO7_001688</name>
</gene>
<evidence type="ECO:0000259" key="7">
    <source>
        <dbReference type="PROSITE" id="PS50118"/>
    </source>
</evidence>
<comment type="subcellular location">
    <subcellularLocation>
        <location evidence="1">Nucleus</location>
    </subcellularLocation>
</comment>
<evidence type="ECO:0000256" key="3">
    <source>
        <dbReference type="ARBA" id="ARBA00023125"/>
    </source>
</evidence>
<organism evidence="8 9">
    <name type="scientific">Eucalyptus globulus</name>
    <name type="common">Tasmanian blue gum</name>
    <dbReference type="NCBI Taxonomy" id="34317"/>
    <lineage>
        <taxon>Eukaryota</taxon>
        <taxon>Viridiplantae</taxon>
        <taxon>Streptophyta</taxon>
        <taxon>Embryophyta</taxon>
        <taxon>Tracheophyta</taxon>
        <taxon>Spermatophyta</taxon>
        <taxon>Magnoliopsida</taxon>
        <taxon>eudicotyledons</taxon>
        <taxon>Gunneridae</taxon>
        <taxon>Pentapetalae</taxon>
        <taxon>rosids</taxon>
        <taxon>malvids</taxon>
        <taxon>Myrtales</taxon>
        <taxon>Myrtaceae</taxon>
        <taxon>Myrtoideae</taxon>
        <taxon>Eucalypteae</taxon>
        <taxon>Eucalyptus</taxon>
    </lineage>
</organism>
<feature type="domain" description="HMG box" evidence="7">
    <location>
        <begin position="36"/>
        <end position="105"/>
    </location>
</feature>
<feature type="region of interest" description="Disordered" evidence="6">
    <location>
        <begin position="103"/>
        <end position="140"/>
    </location>
</feature>
<comment type="similarity">
    <text evidence="2">Belongs to the HMGB family.</text>
</comment>
<dbReference type="PANTHER" id="PTHR46261">
    <property type="entry name" value="HIGH MOBILITY GROUP B PROTEIN 4-RELATED"/>
    <property type="match status" value="1"/>
</dbReference>
<feature type="compositionally biased region" description="Acidic residues" evidence="6">
    <location>
        <begin position="130"/>
        <end position="140"/>
    </location>
</feature>
<dbReference type="GO" id="GO:0000785">
    <property type="term" value="C:chromatin"/>
    <property type="evidence" value="ECO:0007669"/>
    <property type="project" value="UniProtKB-ARBA"/>
</dbReference>
<dbReference type="InterPro" id="IPR031061">
    <property type="entry name" value="HMGB_plant"/>
</dbReference>
<dbReference type="SUPFAM" id="SSF47095">
    <property type="entry name" value="HMG-box"/>
    <property type="match status" value="1"/>
</dbReference>
<keyword evidence="3 5" id="KW-0238">DNA-binding</keyword>
<feature type="region of interest" description="Disordered" evidence="6">
    <location>
        <begin position="54"/>
        <end position="75"/>
    </location>
</feature>
<dbReference type="CDD" id="cd22005">
    <property type="entry name" value="HMG-box_AtHMGB1-like"/>
    <property type="match status" value="1"/>
</dbReference>
<dbReference type="PROSITE" id="PS50118">
    <property type="entry name" value="HMG_BOX_2"/>
    <property type="match status" value="1"/>
</dbReference>
<reference evidence="8 9" key="1">
    <citation type="submission" date="2024-11" db="EMBL/GenBank/DDBJ databases">
        <title>Chromosome-level genome assembly of Eucalyptus globulus Labill. provides insights into its genome evolution.</title>
        <authorList>
            <person name="Li X."/>
        </authorList>
    </citation>
    <scope>NUCLEOTIDE SEQUENCE [LARGE SCALE GENOMIC DNA]</scope>
    <source>
        <strain evidence="8">CL2024</strain>
        <tissue evidence="8">Fresh tender leaves</tissue>
    </source>
</reference>
<accession>A0ABD3LXG0</accession>
<dbReference type="Pfam" id="PF00505">
    <property type="entry name" value="HMG_box"/>
    <property type="match status" value="1"/>
</dbReference>
<dbReference type="SMART" id="SM00398">
    <property type="entry name" value="HMG"/>
    <property type="match status" value="1"/>
</dbReference>
<evidence type="ECO:0000256" key="6">
    <source>
        <dbReference type="SAM" id="MobiDB-lite"/>
    </source>
</evidence>
<dbReference type="GO" id="GO:0030527">
    <property type="term" value="F:structural constituent of chromatin"/>
    <property type="evidence" value="ECO:0007669"/>
    <property type="project" value="UniProtKB-ARBA"/>
</dbReference>
<name>A0ABD3LXG0_EUCGL</name>
<dbReference type="Proteomes" id="UP001634007">
    <property type="component" value="Unassembled WGS sequence"/>
</dbReference>
<evidence type="ECO:0000313" key="9">
    <source>
        <dbReference type="Proteomes" id="UP001634007"/>
    </source>
</evidence>
<evidence type="ECO:0000256" key="4">
    <source>
        <dbReference type="ARBA" id="ARBA00023242"/>
    </source>
</evidence>
<feature type="compositionally biased region" description="Polar residues" evidence="6">
    <location>
        <begin position="1"/>
        <end position="11"/>
    </location>
</feature>
<dbReference type="GO" id="GO:0003682">
    <property type="term" value="F:chromatin binding"/>
    <property type="evidence" value="ECO:0007669"/>
    <property type="project" value="UniProtKB-ARBA"/>
</dbReference>
<dbReference type="PANTHER" id="PTHR46261:SF32">
    <property type="entry name" value="HIGH MOBILITY GROUP B PROTEIN 3-LIKE"/>
    <property type="match status" value="1"/>
</dbReference>
<comment type="caution">
    <text evidence="8">The sequence shown here is derived from an EMBL/GenBank/DDBJ whole genome shotgun (WGS) entry which is preliminary data.</text>
</comment>
<dbReference type="GO" id="GO:0003677">
    <property type="term" value="F:DNA binding"/>
    <property type="evidence" value="ECO:0007669"/>
    <property type="project" value="UniProtKB-UniRule"/>
</dbReference>
<keyword evidence="4 5" id="KW-0539">Nucleus</keyword>
<dbReference type="AlphaFoldDB" id="A0ABD3LXG0"/>
<feature type="DNA-binding region" description="HMG box" evidence="5">
    <location>
        <begin position="36"/>
        <end position="105"/>
    </location>
</feature>
<dbReference type="GO" id="GO:0006325">
    <property type="term" value="P:chromatin organization"/>
    <property type="evidence" value="ECO:0007669"/>
    <property type="project" value="UniProtKB-ARBA"/>
</dbReference>
<evidence type="ECO:0000256" key="5">
    <source>
        <dbReference type="PROSITE-ProRule" id="PRU00267"/>
    </source>
</evidence>
<keyword evidence="9" id="KW-1185">Reference proteome</keyword>
<dbReference type="EMBL" id="JBJKBG010000001">
    <property type="protein sequence ID" value="KAL3754491.1"/>
    <property type="molecule type" value="Genomic_DNA"/>
</dbReference>
<dbReference type="InterPro" id="IPR036910">
    <property type="entry name" value="HMG_box_dom_sf"/>
</dbReference>
<feature type="compositionally biased region" description="Low complexity" evidence="6">
    <location>
        <begin position="117"/>
        <end position="129"/>
    </location>
</feature>
<proteinExistence type="inferred from homology"/>
<evidence type="ECO:0000256" key="2">
    <source>
        <dbReference type="ARBA" id="ARBA00008774"/>
    </source>
</evidence>
<evidence type="ECO:0000256" key="1">
    <source>
        <dbReference type="ARBA" id="ARBA00004123"/>
    </source>
</evidence>